<feature type="transmembrane region" description="Helical" evidence="1">
    <location>
        <begin position="33"/>
        <end position="51"/>
    </location>
</feature>
<evidence type="ECO:0000256" key="1">
    <source>
        <dbReference type="SAM" id="Phobius"/>
    </source>
</evidence>
<dbReference type="STRING" id="1839801.Dform_01337"/>
<organism evidence="2 3">
    <name type="scientific">Dehalogenimonas formicexedens</name>
    <dbReference type="NCBI Taxonomy" id="1839801"/>
    <lineage>
        <taxon>Bacteria</taxon>
        <taxon>Bacillati</taxon>
        <taxon>Chloroflexota</taxon>
        <taxon>Dehalococcoidia</taxon>
        <taxon>Dehalococcoidales</taxon>
        <taxon>Dehalococcoidaceae</taxon>
        <taxon>Dehalogenimonas</taxon>
    </lineage>
</organism>
<dbReference type="Proteomes" id="UP000185934">
    <property type="component" value="Chromosome"/>
</dbReference>
<name>A0A1P8F860_9CHLR</name>
<keyword evidence="1" id="KW-0812">Transmembrane</keyword>
<dbReference type="RefSeq" id="WP_083635384.1">
    <property type="nucleotide sequence ID" value="NZ_CP018258.1"/>
</dbReference>
<keyword evidence="1" id="KW-0472">Membrane</keyword>
<reference evidence="3" key="1">
    <citation type="submission" date="2016-11" db="EMBL/GenBank/DDBJ databases">
        <title>Dehalogenimonas formicexedens sp. nov., a chlorinated alkane respiring bacterium isolated from contaminated groundwater.</title>
        <authorList>
            <person name="Key T.A."/>
            <person name="Bowman K.S."/>
            <person name="Lee I."/>
            <person name="Chun J."/>
            <person name="Albuquerque L."/>
            <person name="da Costa M.S."/>
            <person name="Rainey F.A."/>
            <person name="Moe W.M."/>
        </authorList>
    </citation>
    <scope>NUCLEOTIDE SEQUENCE [LARGE SCALE GENOMIC DNA]</scope>
    <source>
        <strain evidence="3">NSZ-14</strain>
    </source>
</reference>
<keyword evidence="1" id="KW-1133">Transmembrane helix</keyword>
<sequence length="94" mass="10303">MLMIALIGFIVGAAVVALIAKLRSNLKLTWYEWLIGVIGALLLVFSVLLIESALGKPGEPTNVVWWFLLGVSLPGIILLIIAWRLVSRHREPAS</sequence>
<feature type="transmembrane region" description="Helical" evidence="1">
    <location>
        <begin position="63"/>
        <end position="86"/>
    </location>
</feature>
<gene>
    <name evidence="2" type="ORF">Dform_01337</name>
</gene>
<protein>
    <submittedName>
        <fullName evidence="2">Reductive dehalogenase membrane anchor</fullName>
    </submittedName>
</protein>
<evidence type="ECO:0000313" key="2">
    <source>
        <dbReference type="EMBL" id="APV44661.1"/>
    </source>
</evidence>
<dbReference type="KEGG" id="dfo:Dform_01337"/>
<evidence type="ECO:0000313" key="3">
    <source>
        <dbReference type="Proteomes" id="UP000185934"/>
    </source>
</evidence>
<keyword evidence="3" id="KW-1185">Reference proteome</keyword>
<accession>A0A1P8F860</accession>
<dbReference type="EMBL" id="CP018258">
    <property type="protein sequence ID" value="APV44661.1"/>
    <property type="molecule type" value="Genomic_DNA"/>
</dbReference>
<dbReference type="AlphaFoldDB" id="A0A1P8F860"/>
<dbReference type="OrthoDB" id="165575at2"/>
<proteinExistence type="predicted"/>